<dbReference type="AlphaFoldDB" id="V6T949"/>
<protein>
    <submittedName>
        <fullName evidence="2">Uncharacterized protein</fullName>
    </submittedName>
</protein>
<feature type="region of interest" description="Disordered" evidence="1">
    <location>
        <begin position="1"/>
        <end position="28"/>
    </location>
</feature>
<reference evidence="2 3" key="2">
    <citation type="journal article" date="2013" name="Genome Biol. Evol.">
        <title>Genome sequencing of Giardia lamblia genotypes A2 and B isolates (DH and GS) and comparative analysis with the genomes of genotypes A1 and E (WB and Pig).</title>
        <authorList>
            <person name="Adam R.D."/>
            <person name="Dahlstrom E.W."/>
            <person name="Martens C.A."/>
            <person name="Bruno D.P."/>
            <person name="Barbian K.D."/>
            <person name="Ricklefs S.M."/>
            <person name="Hernandez M.M."/>
            <person name="Narla N.P."/>
            <person name="Patel R.B."/>
            <person name="Porcella S.F."/>
            <person name="Nash T.E."/>
        </authorList>
    </citation>
    <scope>NUCLEOTIDE SEQUENCE [LARGE SCALE GENOMIC DNA]</scope>
    <source>
        <strain evidence="2 3">DH</strain>
    </source>
</reference>
<dbReference type="Proteomes" id="UP000018320">
    <property type="component" value="Unassembled WGS sequence"/>
</dbReference>
<gene>
    <name evidence="2" type="ORF">DHA2_153855</name>
</gene>
<feature type="compositionally biased region" description="Polar residues" evidence="1">
    <location>
        <begin position="52"/>
        <end position="69"/>
    </location>
</feature>
<evidence type="ECO:0000313" key="3">
    <source>
        <dbReference type="Proteomes" id="UP000018320"/>
    </source>
</evidence>
<dbReference type="EMBL" id="AHGT01000084">
    <property type="protein sequence ID" value="ESU35391.1"/>
    <property type="molecule type" value="Genomic_DNA"/>
</dbReference>
<dbReference type="VEuPathDB" id="GiardiaDB:DHA2_153855"/>
<evidence type="ECO:0000256" key="1">
    <source>
        <dbReference type="SAM" id="MobiDB-lite"/>
    </source>
</evidence>
<comment type="caution">
    <text evidence="2">The sequence shown here is derived from an EMBL/GenBank/DDBJ whole genome shotgun (WGS) entry which is preliminary data.</text>
</comment>
<feature type="region of interest" description="Disordered" evidence="1">
    <location>
        <begin position="48"/>
        <end position="69"/>
    </location>
</feature>
<reference evidence="3" key="1">
    <citation type="submission" date="2012-02" db="EMBL/GenBank/DDBJ databases">
        <title>Genome sequencing of Giardia lamblia Genotypes A2 and B isolates (DH and GS) and comparative analysis with the genomes of Genotypes A1 and E (WB and Pig).</title>
        <authorList>
            <person name="Adam R."/>
            <person name="Dahlstrom E."/>
            <person name="Martens C."/>
            <person name="Bruno D."/>
            <person name="Barbian K."/>
            <person name="Porcella S.F."/>
            <person name="Nash T."/>
        </authorList>
    </citation>
    <scope>NUCLEOTIDE SEQUENCE</scope>
    <source>
        <strain evidence="3">DH</strain>
    </source>
</reference>
<name>V6T949_GIAIN</name>
<proteinExistence type="predicted"/>
<accession>V6T949</accession>
<sequence>MKQNDDCEIPHAGVQRADRPPRGDARRIPPIAIGETVTNTFHRVLLKGWSGMPTTSHASRSPSSRTHTR</sequence>
<evidence type="ECO:0000313" key="2">
    <source>
        <dbReference type="EMBL" id="ESU35391.1"/>
    </source>
</evidence>
<organism evidence="2 3">
    <name type="scientific">Giardia intestinalis</name>
    <name type="common">Giardia lamblia</name>
    <dbReference type="NCBI Taxonomy" id="5741"/>
    <lineage>
        <taxon>Eukaryota</taxon>
        <taxon>Metamonada</taxon>
        <taxon>Diplomonadida</taxon>
        <taxon>Hexamitidae</taxon>
        <taxon>Giardiinae</taxon>
        <taxon>Giardia</taxon>
    </lineage>
</organism>
<feature type="compositionally biased region" description="Basic and acidic residues" evidence="1">
    <location>
        <begin position="16"/>
        <end position="27"/>
    </location>
</feature>